<gene>
    <name evidence="1" type="ORF">SAMN05421753_11197</name>
</gene>
<proteinExistence type="predicted"/>
<organism evidence="1 2">
    <name type="scientific">Planctomicrobium piriforme</name>
    <dbReference type="NCBI Taxonomy" id="1576369"/>
    <lineage>
        <taxon>Bacteria</taxon>
        <taxon>Pseudomonadati</taxon>
        <taxon>Planctomycetota</taxon>
        <taxon>Planctomycetia</taxon>
        <taxon>Planctomycetales</taxon>
        <taxon>Planctomycetaceae</taxon>
        <taxon>Planctomicrobium</taxon>
    </lineage>
</organism>
<accession>A0A1I3K3B6</accession>
<name>A0A1I3K3B6_9PLAN</name>
<dbReference type="OrthoDB" id="261771at2"/>
<dbReference type="RefSeq" id="WP_092051553.1">
    <property type="nucleotide sequence ID" value="NZ_FOQD01000011.1"/>
</dbReference>
<evidence type="ECO:0000313" key="2">
    <source>
        <dbReference type="Proteomes" id="UP000199518"/>
    </source>
</evidence>
<evidence type="ECO:0008006" key="3">
    <source>
        <dbReference type="Google" id="ProtNLM"/>
    </source>
</evidence>
<dbReference type="STRING" id="1576369.SAMN05421753_11197"/>
<dbReference type="EMBL" id="FOQD01000011">
    <property type="protein sequence ID" value="SFI66695.1"/>
    <property type="molecule type" value="Genomic_DNA"/>
</dbReference>
<keyword evidence="2" id="KW-1185">Reference proteome</keyword>
<reference evidence="2" key="1">
    <citation type="submission" date="2016-10" db="EMBL/GenBank/DDBJ databases">
        <authorList>
            <person name="Varghese N."/>
            <person name="Submissions S."/>
        </authorList>
    </citation>
    <scope>NUCLEOTIDE SEQUENCE [LARGE SCALE GENOMIC DNA]</scope>
    <source>
        <strain evidence="2">DSM 26348</strain>
    </source>
</reference>
<protein>
    <recommendedName>
        <fullName evidence="3">Carbohydrate-binding domain-containing protein</fullName>
    </recommendedName>
</protein>
<dbReference type="AlphaFoldDB" id="A0A1I3K3B6"/>
<sequence>MNIIPSAFLFRYTLPVQRVDRLPRAKPPLLKLPESCALPWPSVLDGGHAFASLAVAWNPEGLGFEINVTGKPGKPFCVPEAISSSDSLLIWIDTRDTQSQHRGSRFCHHFVALPTGGGDSGLEPVIRQLPVPRAREDSPDADPETLLVESEIRKDGYRLAVWLPREALHGYEPGSQSRLGFYAAVHDTNLGLQTLTVGPEFPFEADPSQWVSLEMVEG</sequence>
<evidence type="ECO:0000313" key="1">
    <source>
        <dbReference type="EMBL" id="SFI66695.1"/>
    </source>
</evidence>
<dbReference type="Proteomes" id="UP000199518">
    <property type="component" value="Unassembled WGS sequence"/>
</dbReference>
<dbReference type="CDD" id="cd00241">
    <property type="entry name" value="DOMON_like"/>
    <property type="match status" value="1"/>
</dbReference>